<dbReference type="EMBL" id="LAZR01050159">
    <property type="protein sequence ID" value="KKK87986.1"/>
    <property type="molecule type" value="Genomic_DNA"/>
</dbReference>
<sequence length="70" mass="7566">MEAKDKIILDLEGGTGAWSKPYGDAGYGVKNITLPYWDLTDERTVEYCCGLDVYGILFALDCTVPANSGA</sequence>
<gene>
    <name evidence="1" type="ORF">LCGC14_2747780</name>
</gene>
<reference evidence="1" key="1">
    <citation type="journal article" date="2015" name="Nature">
        <title>Complex archaea that bridge the gap between prokaryotes and eukaryotes.</title>
        <authorList>
            <person name="Spang A."/>
            <person name="Saw J.H."/>
            <person name="Jorgensen S.L."/>
            <person name="Zaremba-Niedzwiedzka K."/>
            <person name="Martijn J."/>
            <person name="Lind A.E."/>
            <person name="van Eijk R."/>
            <person name="Schleper C."/>
            <person name="Guy L."/>
            <person name="Ettema T.J."/>
        </authorList>
    </citation>
    <scope>NUCLEOTIDE SEQUENCE</scope>
</reference>
<name>A0A0F9BUB7_9ZZZZ</name>
<evidence type="ECO:0000313" key="1">
    <source>
        <dbReference type="EMBL" id="KKK87986.1"/>
    </source>
</evidence>
<organism evidence="1">
    <name type="scientific">marine sediment metagenome</name>
    <dbReference type="NCBI Taxonomy" id="412755"/>
    <lineage>
        <taxon>unclassified sequences</taxon>
        <taxon>metagenomes</taxon>
        <taxon>ecological metagenomes</taxon>
    </lineage>
</organism>
<feature type="non-terminal residue" evidence="1">
    <location>
        <position position="70"/>
    </location>
</feature>
<accession>A0A0F9BUB7</accession>
<comment type="caution">
    <text evidence="1">The sequence shown here is derived from an EMBL/GenBank/DDBJ whole genome shotgun (WGS) entry which is preliminary data.</text>
</comment>
<protein>
    <submittedName>
        <fullName evidence="1">Uncharacterized protein</fullName>
    </submittedName>
</protein>
<dbReference type="AlphaFoldDB" id="A0A0F9BUB7"/>
<proteinExistence type="predicted"/>